<gene>
    <name evidence="3" type="ORF">EKO27_g10362</name>
</gene>
<feature type="compositionally biased region" description="Low complexity" evidence="2">
    <location>
        <begin position="494"/>
        <end position="506"/>
    </location>
</feature>
<feature type="compositionally biased region" description="Polar residues" evidence="2">
    <location>
        <begin position="369"/>
        <end position="408"/>
    </location>
</feature>
<feature type="compositionally biased region" description="Low complexity" evidence="2">
    <location>
        <begin position="120"/>
        <end position="202"/>
    </location>
</feature>
<feature type="region of interest" description="Disordered" evidence="2">
    <location>
        <begin position="274"/>
        <end position="300"/>
    </location>
</feature>
<feature type="compositionally biased region" description="Polar residues" evidence="2">
    <location>
        <begin position="541"/>
        <end position="552"/>
    </location>
</feature>
<evidence type="ECO:0000313" key="4">
    <source>
        <dbReference type="Proteomes" id="UP000286045"/>
    </source>
</evidence>
<comment type="caution">
    <text evidence="3">The sequence shown here is derived from an EMBL/GenBank/DDBJ whole genome shotgun (WGS) entry which is preliminary data.</text>
</comment>
<feature type="compositionally biased region" description="Low complexity" evidence="2">
    <location>
        <begin position="566"/>
        <end position="580"/>
    </location>
</feature>
<feature type="compositionally biased region" description="Polar residues" evidence="2">
    <location>
        <begin position="511"/>
        <end position="521"/>
    </location>
</feature>
<feature type="compositionally biased region" description="Low complexity" evidence="2">
    <location>
        <begin position="588"/>
        <end position="600"/>
    </location>
</feature>
<feature type="region of interest" description="Disordered" evidence="2">
    <location>
        <begin position="926"/>
        <end position="949"/>
    </location>
</feature>
<dbReference type="STRING" id="363999.A0A439CRH1"/>
<feature type="region of interest" description="Disordered" evidence="2">
    <location>
        <begin position="686"/>
        <end position="713"/>
    </location>
</feature>
<feature type="compositionally biased region" description="Polar residues" evidence="2">
    <location>
        <begin position="55"/>
        <end position="64"/>
    </location>
</feature>
<feature type="compositionally biased region" description="Acidic residues" evidence="2">
    <location>
        <begin position="795"/>
        <end position="811"/>
    </location>
</feature>
<organism evidence="3 4">
    <name type="scientific">Xylaria grammica</name>
    <dbReference type="NCBI Taxonomy" id="363999"/>
    <lineage>
        <taxon>Eukaryota</taxon>
        <taxon>Fungi</taxon>
        <taxon>Dikarya</taxon>
        <taxon>Ascomycota</taxon>
        <taxon>Pezizomycotina</taxon>
        <taxon>Sordariomycetes</taxon>
        <taxon>Xylariomycetidae</taxon>
        <taxon>Xylariales</taxon>
        <taxon>Xylariaceae</taxon>
        <taxon>Xylaria</taxon>
    </lineage>
</organism>
<dbReference type="EMBL" id="RYZI01000524">
    <property type="protein sequence ID" value="RWA04743.1"/>
    <property type="molecule type" value="Genomic_DNA"/>
</dbReference>
<feature type="compositionally biased region" description="Basic and acidic residues" evidence="2">
    <location>
        <begin position="935"/>
        <end position="949"/>
    </location>
</feature>
<feature type="compositionally biased region" description="Low complexity" evidence="2">
    <location>
        <begin position="616"/>
        <end position="638"/>
    </location>
</feature>
<feature type="compositionally biased region" description="Polar residues" evidence="2">
    <location>
        <begin position="768"/>
        <end position="782"/>
    </location>
</feature>
<feature type="coiled-coil region" evidence="1">
    <location>
        <begin position="720"/>
        <end position="761"/>
    </location>
</feature>
<feature type="compositionally biased region" description="Low complexity" evidence="2">
    <location>
        <begin position="216"/>
        <end position="236"/>
    </location>
</feature>
<feature type="region of interest" description="Disordered" evidence="2">
    <location>
        <begin position="314"/>
        <end position="460"/>
    </location>
</feature>
<proteinExistence type="predicted"/>
<feature type="compositionally biased region" description="Polar residues" evidence="2">
    <location>
        <begin position="695"/>
        <end position="712"/>
    </location>
</feature>
<accession>A0A439CRH1</accession>
<dbReference type="AlphaFoldDB" id="A0A439CRH1"/>
<feature type="region of interest" description="Disordered" evidence="2">
    <location>
        <begin position="1"/>
        <end position="242"/>
    </location>
</feature>
<feature type="region of interest" description="Disordered" evidence="2">
    <location>
        <begin position="489"/>
        <end position="665"/>
    </location>
</feature>
<keyword evidence="1" id="KW-0175">Coiled coil</keyword>
<feature type="compositionally biased region" description="Polar residues" evidence="2">
    <location>
        <begin position="29"/>
        <end position="48"/>
    </location>
</feature>
<feature type="compositionally biased region" description="Polar residues" evidence="2">
    <location>
        <begin position="283"/>
        <end position="300"/>
    </location>
</feature>
<evidence type="ECO:0000256" key="1">
    <source>
        <dbReference type="SAM" id="Coils"/>
    </source>
</evidence>
<feature type="compositionally biased region" description="Low complexity" evidence="2">
    <location>
        <begin position="328"/>
        <end position="350"/>
    </location>
</feature>
<keyword evidence="4" id="KW-1185">Reference proteome</keyword>
<reference evidence="3 4" key="1">
    <citation type="submission" date="2018-12" db="EMBL/GenBank/DDBJ databases">
        <title>Draft genome sequence of Xylaria grammica IHI A82.</title>
        <authorList>
            <person name="Buettner E."/>
            <person name="Kellner H."/>
        </authorList>
    </citation>
    <scope>NUCLEOTIDE SEQUENCE [LARGE SCALE GENOMIC DNA]</scope>
    <source>
        <strain evidence="3 4">IHI A82</strain>
    </source>
</reference>
<feature type="compositionally biased region" description="Polar residues" evidence="2">
    <location>
        <begin position="7"/>
        <end position="20"/>
    </location>
</feature>
<dbReference type="Proteomes" id="UP000286045">
    <property type="component" value="Unassembled WGS sequence"/>
</dbReference>
<evidence type="ECO:0000256" key="2">
    <source>
        <dbReference type="SAM" id="MobiDB-lite"/>
    </source>
</evidence>
<name>A0A439CRH1_9PEZI</name>
<feature type="compositionally biased region" description="Pro residues" evidence="2">
    <location>
        <begin position="203"/>
        <end position="215"/>
    </location>
</feature>
<sequence>MVYMHLGSQNATPATTCTSGNNNNSNNSPKPQNILTTKNKTVPSPTLTKNKDGNKATSTRTVWSTAKERGQAIIRTSRQPAKRPPHITTISTTRNNNNNKNNRGGNSESETERRGGTEGGSSRRVSTGTTSDSSITTSTTTTATSTISSTISSTTRTLIGTRTAGRTGTTNTTALQRPPPSLILSPPQIGTTNTNPSTDNTPPLSPLSPLSPLPSPTITITNTTTTTAATATTYSRSRSRSHSHILPLLPLATRRPPLDRRDQNVAPAFAPVLKENKKMGHETSLNPSATTNNRPQMPSLSASAARGINRAPLTPKIASASRPPQPKTPTIATASAATTTPLPRRTQQRPVSTIAANTGSDRTLYDDPSTISTTTFTPHLNNNVTPRSASRQSRVDSANSTPNGTPSRDSFEVWEPKSGLPFPSPLNQGDSRRPMVTFNPVSPDRNMPPRQDTANPRDSKFFHASDVKTARPMSASKMISPKNPTFFYANGNNTAPKSASPATLSPPLSPGLNQSQESISSKFLYANGTPELQPTPPPITSRRSGSTESTASKGPAVRSTGTLQRPASPSKLPLHSPSSHRNSTGPQNATVNIAAAAATAPTGRVQVSSPPPLAPSAPGLRRSGTTTSRSSGHSRSGSLVKVEGAPEHLKPMTSPTVGLFPPVNLSPTNPPPLTLASIIQAAEEFTEHENEASPDDQSGLQSPTKSTGSSADPVTELIANARRERKVQDLQIRNASLEAINRTLERQLRKQTAELRRYQRLSRAGSLPLTSTMSSRVPSGTTPELELDSIGSSDLSEEDQSTQDVEEESFSDTDSVSSDLSPSALAARDEKHRERDEERLTLDLSKHQQILVDSQKINQSIKRCLDWTEELINEGKKALEYKVRVSDIQLGGRVLDPVDEDEESSRLPLSNDAGALEIKPIEEVAETSASWGIEPQDRDSGIELPRDGG</sequence>
<feature type="region of interest" description="Disordered" evidence="2">
    <location>
        <begin position="766"/>
        <end position="837"/>
    </location>
</feature>
<feature type="compositionally biased region" description="Low complexity" evidence="2">
    <location>
        <begin position="87"/>
        <end position="108"/>
    </location>
</feature>
<dbReference type="PANTHER" id="PTHR38701:SF1">
    <property type="entry name" value="UP-REGULATED DURING SEPTATION PROTEIN 1 DOMAIN-CONTAINING PROTEIN"/>
    <property type="match status" value="1"/>
</dbReference>
<feature type="compositionally biased region" description="Basic and acidic residues" evidence="2">
    <location>
        <begin position="827"/>
        <end position="837"/>
    </location>
</feature>
<feature type="compositionally biased region" description="Polar residues" evidence="2">
    <location>
        <begin position="812"/>
        <end position="821"/>
    </location>
</feature>
<protein>
    <submittedName>
        <fullName evidence="3">Uncharacterized protein</fullName>
    </submittedName>
</protein>
<evidence type="ECO:0000313" key="3">
    <source>
        <dbReference type="EMBL" id="RWA04743.1"/>
    </source>
</evidence>
<dbReference type="PANTHER" id="PTHR38701">
    <property type="entry name" value="CHROMOSOME 8, WHOLE GENOME SHOTGUN SEQUENCE"/>
    <property type="match status" value="1"/>
</dbReference>